<sequence>MADIRYCRLCHGPCDNCIRCILNPNRFHPTPDMIKTALERRGAFTSPAFRTISSDPPKISVTNQADGGAEVAVRLTSMRFISAYRNPRSPERRELMEAAREEIIRSFDLPRDRVGGGDITVDIREGSVRILVCLTGSIVTISTSTISALNTAPREN</sequence>
<dbReference type="AlphaFoldDB" id="C3YKS5"/>
<gene>
    <name evidence="1" type="ORF">BRAFLDRAFT_63234</name>
</gene>
<name>C3YKS5_BRAFL</name>
<dbReference type="EMBL" id="GG666523">
    <property type="protein sequence ID" value="EEN59143.1"/>
    <property type="molecule type" value="Genomic_DNA"/>
</dbReference>
<protein>
    <submittedName>
        <fullName evidence="1">Uncharacterized protein</fullName>
    </submittedName>
</protein>
<accession>C3YKS5</accession>
<proteinExistence type="predicted"/>
<evidence type="ECO:0000313" key="1">
    <source>
        <dbReference type="EMBL" id="EEN59143.1"/>
    </source>
</evidence>
<feature type="non-terminal residue" evidence="1">
    <location>
        <position position="156"/>
    </location>
</feature>
<organism>
    <name type="scientific">Branchiostoma floridae</name>
    <name type="common">Florida lancelet</name>
    <name type="synonym">Amphioxus</name>
    <dbReference type="NCBI Taxonomy" id="7739"/>
    <lineage>
        <taxon>Eukaryota</taxon>
        <taxon>Metazoa</taxon>
        <taxon>Chordata</taxon>
        <taxon>Cephalochordata</taxon>
        <taxon>Leptocardii</taxon>
        <taxon>Amphioxiformes</taxon>
        <taxon>Branchiostomatidae</taxon>
        <taxon>Branchiostoma</taxon>
    </lineage>
</organism>
<dbReference type="InParanoid" id="C3YKS5"/>
<reference evidence="1" key="1">
    <citation type="journal article" date="2008" name="Nature">
        <title>The amphioxus genome and the evolution of the chordate karyotype.</title>
        <authorList>
            <consortium name="US DOE Joint Genome Institute (JGI-PGF)"/>
            <person name="Putnam N.H."/>
            <person name="Butts T."/>
            <person name="Ferrier D.E.K."/>
            <person name="Furlong R.F."/>
            <person name="Hellsten U."/>
            <person name="Kawashima T."/>
            <person name="Robinson-Rechavi M."/>
            <person name="Shoguchi E."/>
            <person name="Terry A."/>
            <person name="Yu J.-K."/>
            <person name="Benito-Gutierrez E.L."/>
            <person name="Dubchak I."/>
            <person name="Garcia-Fernandez J."/>
            <person name="Gibson-Brown J.J."/>
            <person name="Grigoriev I.V."/>
            <person name="Horton A.C."/>
            <person name="de Jong P.J."/>
            <person name="Jurka J."/>
            <person name="Kapitonov V.V."/>
            <person name="Kohara Y."/>
            <person name="Kuroki Y."/>
            <person name="Lindquist E."/>
            <person name="Lucas S."/>
            <person name="Osoegawa K."/>
            <person name="Pennacchio L.A."/>
            <person name="Salamov A.A."/>
            <person name="Satou Y."/>
            <person name="Sauka-Spengler T."/>
            <person name="Schmutz J."/>
            <person name="Shin-I T."/>
            <person name="Toyoda A."/>
            <person name="Bronner-Fraser M."/>
            <person name="Fujiyama A."/>
            <person name="Holland L.Z."/>
            <person name="Holland P.W.H."/>
            <person name="Satoh N."/>
            <person name="Rokhsar D.S."/>
        </authorList>
    </citation>
    <scope>NUCLEOTIDE SEQUENCE [LARGE SCALE GENOMIC DNA]</scope>
    <source>
        <strain evidence="1">S238N-H82</strain>
        <tissue evidence="1">Testes</tissue>
    </source>
</reference>